<dbReference type="EMBL" id="CP001646">
    <property type="protein sequence ID" value="ACS66090.1"/>
    <property type="molecule type" value="Genomic_DNA"/>
</dbReference>
<organism evidence="1">
    <name type="scientific">Ralstonia pickettii (strain 12D)</name>
    <dbReference type="NCBI Taxonomy" id="428406"/>
    <lineage>
        <taxon>Bacteria</taxon>
        <taxon>Pseudomonadati</taxon>
        <taxon>Pseudomonadota</taxon>
        <taxon>Betaproteobacteria</taxon>
        <taxon>Burkholderiales</taxon>
        <taxon>Burkholderiaceae</taxon>
        <taxon>Ralstonia</taxon>
    </lineage>
</organism>
<accession>C6BPG6</accession>
<dbReference type="KEGG" id="rpf:Rpic12D_4856"/>
<sequence length="68" mass="7570">MWTKDRRDELAKLLQLLQDAKDLNNSSGTLDKLLKIKAVADELTTVDHANDRTSFVKFLVGEVAAARA</sequence>
<keyword evidence="1" id="KW-0614">Plasmid</keyword>
<protein>
    <submittedName>
        <fullName evidence="1">Uncharacterized protein</fullName>
    </submittedName>
</protein>
<geneLocation type="plasmid" evidence="1">
    <name>pRp12D01</name>
</geneLocation>
<dbReference type="HOGENOM" id="CLU_2790992_0_0_4"/>
<dbReference type="AlphaFoldDB" id="C6BPG6"/>
<evidence type="ECO:0000313" key="1">
    <source>
        <dbReference type="EMBL" id="ACS66090.1"/>
    </source>
</evidence>
<proteinExistence type="predicted"/>
<reference evidence="1" key="1">
    <citation type="submission" date="2009-06" db="EMBL/GenBank/DDBJ databases">
        <title>Complete sequence plasmid 1 of Ralstonia pickettii 12D.</title>
        <authorList>
            <consortium name="US DOE Joint Genome Institute"/>
            <person name="Lucas S."/>
            <person name="Copeland A."/>
            <person name="Lapidus A."/>
            <person name="Glavina del Rio T."/>
            <person name="Dalin E."/>
            <person name="Tice H."/>
            <person name="Bruce D."/>
            <person name="Goodwin L."/>
            <person name="Pitluck S."/>
            <person name="Sims D."/>
            <person name="Meincke L."/>
            <person name="Brettin T."/>
            <person name="Detter J.C."/>
            <person name="Han C."/>
            <person name="Larimer F."/>
            <person name="Land M."/>
            <person name="Hauser L."/>
            <person name="Kyrpides N."/>
            <person name="Ovchinnikova G."/>
            <person name="Marsh T."/>
            <person name="Richardson P."/>
        </authorList>
    </citation>
    <scope>NUCLEOTIDE SEQUENCE [LARGE SCALE GENOMIC DNA]</scope>
    <source>
        <strain evidence="1">12D</strain>
        <plasmid>12D</plasmid>
        <plasmid evidence="1">pRp12D01</plasmid>
    </source>
</reference>
<name>C6BPG6_RALP1</name>
<gene>
    <name evidence="1" type="ordered locus">Rpic12D_4856</name>
</gene>